<dbReference type="InterPro" id="IPR039877">
    <property type="entry name" value="TMEM131-like"/>
</dbReference>
<evidence type="ECO:0000256" key="8">
    <source>
        <dbReference type="SAM" id="Phobius"/>
    </source>
</evidence>
<dbReference type="EMBL" id="JAMQYH010000005">
    <property type="protein sequence ID" value="KAJ1687233.1"/>
    <property type="molecule type" value="Genomic_DNA"/>
</dbReference>
<dbReference type="InterPro" id="IPR022113">
    <property type="entry name" value="TMEM131L_N"/>
</dbReference>
<keyword evidence="5 8" id="KW-1133">Transmembrane helix</keyword>
<dbReference type="InterPro" id="IPR055437">
    <property type="entry name" value="TMEM131L_Ig_5"/>
</dbReference>
<feature type="region of interest" description="Disordered" evidence="7">
    <location>
        <begin position="998"/>
        <end position="1103"/>
    </location>
</feature>
<accession>A0A9Q0C4P9</accession>
<dbReference type="AlphaFoldDB" id="A0A9Q0C4P9"/>
<evidence type="ECO:0000259" key="11">
    <source>
        <dbReference type="Pfam" id="PF24501"/>
    </source>
</evidence>
<feature type="domain" description="DUF7579" evidence="10">
    <location>
        <begin position="448"/>
        <end position="560"/>
    </location>
</feature>
<feature type="compositionally biased region" description="Polar residues" evidence="7">
    <location>
        <begin position="1081"/>
        <end position="1093"/>
    </location>
</feature>
<comment type="caution">
    <text evidence="12">The sequence shown here is derived from an EMBL/GenBank/DDBJ whole genome shotgun (WGS) entry which is preliminary data.</text>
</comment>
<comment type="similarity">
    <text evidence="2">Belongs to the TMEM131 family.</text>
</comment>
<evidence type="ECO:0008006" key="14">
    <source>
        <dbReference type="Google" id="ProtNLM"/>
    </source>
</evidence>
<dbReference type="PANTHER" id="PTHR22050:SF0">
    <property type="entry name" value="TRANSMEMBRANE PROTEIN 131 HOMOLOG"/>
    <property type="match status" value="1"/>
</dbReference>
<evidence type="ECO:0000259" key="10">
    <source>
        <dbReference type="Pfam" id="PF24474"/>
    </source>
</evidence>
<evidence type="ECO:0000256" key="7">
    <source>
        <dbReference type="SAM" id="MobiDB-lite"/>
    </source>
</evidence>
<evidence type="ECO:0000313" key="12">
    <source>
        <dbReference type="EMBL" id="KAJ1687233.1"/>
    </source>
</evidence>
<dbReference type="InterPro" id="IPR056001">
    <property type="entry name" value="DUF7579"/>
</dbReference>
<dbReference type="Pfam" id="PF24474">
    <property type="entry name" value="DUF7579"/>
    <property type="match status" value="1"/>
</dbReference>
<comment type="subcellular location">
    <subcellularLocation>
        <location evidence="1">Membrane</location>
        <topology evidence="1">Single-pass type I membrane protein</topology>
    </subcellularLocation>
</comment>
<sequence>MDHFFFPGPEYGLSRVELKRYYLSAMSREKFYFFMLFYLFLLSFPLFFSVEGSYNLASELEILSSSNNLKFGSSSACFGFQALCPDSTSLCFPSAKPDFLLGSSDQPETGNSSPKQSVSFSLSNGGQVTCSSVESKATNGVHKRSFRGYNTASCQAPLIPDDWMKASNGVTTDLEEGTKDAETVQINRSPSSVNVEINPPLLDWGINSLYVASILTLTLTNLNKDSVLHVYEPYCTDPQFYLYNFDELSLEPGENATISFVFLPRNIGLSSAQIVLQTNIGGFVLPAKGDAVELPYNIEPLLGIDLRISGFVSKTLSIHNPFEESIYVEEVAVWMSASESVSQSNHAICQLDMLATSSSEIEWFNMENKWNGLLRADLRPINRWEVLPKNGDAVLELRLQADSEGKVFGAICMKLRNGASQRFTTVVVPLEVQVHGDPIHSALTGQSSVSASFMSYTACDRSGLIFSLYLKNDGLDSLRIVNIFEEKKGEAMFEIRYLKHLVLFPASTTAIALISLKSGNVFSEIIGAELQCNVVVETNSSSGAFIRIPCQDFAHSSSANARGFDSASVPDGQHEEAINTKARSFGGILEDLTEEKNNPSGEVDASNLILTDWVSHGKAAETSLLTNQLVLFPPVNIGSHFSQPIIVKNPGPIPAIVQLVLNSEELITECKTSDDDLSDHNFFTRSPEISATEIRFGFSIADSGLMEVLLHPFGTAALGPVIFHPSSRCTWSSSALIRSNLSGIEWVSLHASGGLHSISLLEGSEPIRKLEFKLDAGLVKNISSSLQPETMCPSCDYQFSKKMYAKNTGELPLEIKKLRVSGTDCKSDGFTISQNCHGFNLSPGESELIGVSYQPALSLGLVQRDLELVMSGGIFIIPMKVQVPVCMVSQCRRMSAYWRLLFFLFMAASIVAVVFVFVRGMPLSLTLGSNKCYLRLDNSERCTGQDDKRLFFHHRTKASRSVAREQKKQASPFMAKYPICQSTPKLVDTDLISSDELKKPATPSYSSLKPTKDPVATPLETPQSDNTNNLTIKVVREKGKRRKKRTPSNNSNLAAKLEVSSSHSGNSTPSSPLSPSGSTPKQSWLLSPNSDPTANPFRPNATTEEVKMTNKIVKESAYFPSLVFSGPHVNNSIFLAETSPIAPHARAPGPKVVKDKSSKREENGVVSAKEFTYDMWADHFSGHFMYSEGRDADPSKSFFSIQPQAPPSYSSNLNKNGYNGNVTGVSGMN</sequence>
<feature type="compositionally biased region" description="Polar residues" evidence="7">
    <location>
        <begin position="1020"/>
        <end position="1031"/>
    </location>
</feature>
<organism evidence="12 13">
    <name type="scientific">Rhynchospora breviuscula</name>
    <dbReference type="NCBI Taxonomy" id="2022672"/>
    <lineage>
        <taxon>Eukaryota</taxon>
        <taxon>Viridiplantae</taxon>
        <taxon>Streptophyta</taxon>
        <taxon>Embryophyta</taxon>
        <taxon>Tracheophyta</taxon>
        <taxon>Spermatophyta</taxon>
        <taxon>Magnoliopsida</taxon>
        <taxon>Liliopsida</taxon>
        <taxon>Poales</taxon>
        <taxon>Cyperaceae</taxon>
        <taxon>Cyperoideae</taxon>
        <taxon>Rhynchosporeae</taxon>
        <taxon>Rhynchospora</taxon>
    </lineage>
</organism>
<proteinExistence type="inferred from homology"/>
<feature type="transmembrane region" description="Helical" evidence="8">
    <location>
        <begin position="896"/>
        <end position="918"/>
    </location>
</feature>
<name>A0A9Q0C4P9_9POAL</name>
<evidence type="ECO:0000256" key="6">
    <source>
        <dbReference type="ARBA" id="ARBA00023136"/>
    </source>
</evidence>
<evidence type="ECO:0000259" key="9">
    <source>
        <dbReference type="Pfam" id="PF12371"/>
    </source>
</evidence>
<reference evidence="12" key="1">
    <citation type="journal article" date="2022" name="Cell">
        <title>Repeat-based holocentromeres influence genome architecture and karyotype evolution.</title>
        <authorList>
            <person name="Hofstatter P.G."/>
            <person name="Thangavel G."/>
            <person name="Lux T."/>
            <person name="Neumann P."/>
            <person name="Vondrak T."/>
            <person name="Novak P."/>
            <person name="Zhang M."/>
            <person name="Costa L."/>
            <person name="Castellani M."/>
            <person name="Scott A."/>
            <person name="Toegelov H."/>
            <person name="Fuchs J."/>
            <person name="Mata-Sucre Y."/>
            <person name="Dias Y."/>
            <person name="Vanzela A.L.L."/>
            <person name="Huettel B."/>
            <person name="Almeida C.C.S."/>
            <person name="Simkova H."/>
            <person name="Souza G."/>
            <person name="Pedrosa-Harand A."/>
            <person name="Macas J."/>
            <person name="Mayer K.F.X."/>
            <person name="Houben A."/>
            <person name="Marques A."/>
        </authorList>
    </citation>
    <scope>NUCLEOTIDE SEQUENCE</scope>
    <source>
        <strain evidence="12">RhyBre1mFocal</strain>
    </source>
</reference>
<dbReference type="PANTHER" id="PTHR22050">
    <property type="entry name" value="RW1 PROTEIN HOMOLOG"/>
    <property type="match status" value="1"/>
</dbReference>
<evidence type="ECO:0000313" key="13">
    <source>
        <dbReference type="Proteomes" id="UP001151287"/>
    </source>
</evidence>
<keyword evidence="13" id="KW-1185">Reference proteome</keyword>
<protein>
    <recommendedName>
        <fullName evidence="14">Transmembrane protein 131-like N-terminal domain-containing protein</fullName>
    </recommendedName>
</protein>
<feature type="transmembrane region" description="Helical" evidence="8">
    <location>
        <begin position="31"/>
        <end position="50"/>
    </location>
</feature>
<evidence type="ECO:0000256" key="4">
    <source>
        <dbReference type="ARBA" id="ARBA00022729"/>
    </source>
</evidence>
<dbReference type="Pfam" id="PF12371">
    <property type="entry name" value="TMEM131_like_N"/>
    <property type="match status" value="1"/>
</dbReference>
<evidence type="ECO:0000256" key="1">
    <source>
        <dbReference type="ARBA" id="ARBA00004479"/>
    </source>
</evidence>
<evidence type="ECO:0000256" key="2">
    <source>
        <dbReference type="ARBA" id="ARBA00006682"/>
    </source>
</evidence>
<feature type="compositionally biased region" description="Low complexity" evidence="7">
    <location>
        <begin position="1060"/>
        <end position="1080"/>
    </location>
</feature>
<keyword evidence="4" id="KW-0732">Signal</keyword>
<dbReference type="Proteomes" id="UP001151287">
    <property type="component" value="Unassembled WGS sequence"/>
</dbReference>
<dbReference type="Pfam" id="PF24501">
    <property type="entry name" value="Ig_TMEM131L_5"/>
    <property type="match status" value="1"/>
</dbReference>
<evidence type="ECO:0000256" key="5">
    <source>
        <dbReference type="ARBA" id="ARBA00022989"/>
    </source>
</evidence>
<dbReference type="GO" id="GO:0016020">
    <property type="term" value="C:membrane"/>
    <property type="evidence" value="ECO:0007669"/>
    <property type="project" value="UniProtKB-SubCell"/>
</dbReference>
<gene>
    <name evidence="12" type="ORF">LUZ63_018623</name>
</gene>
<keyword evidence="6 8" id="KW-0472">Membrane</keyword>
<dbReference type="OrthoDB" id="168404at2759"/>
<keyword evidence="3 8" id="KW-0812">Transmembrane</keyword>
<evidence type="ECO:0000256" key="3">
    <source>
        <dbReference type="ARBA" id="ARBA00022692"/>
    </source>
</evidence>
<feature type="domain" description="TMEM131L fifth Ig-like" evidence="11">
    <location>
        <begin position="807"/>
        <end position="872"/>
    </location>
</feature>
<feature type="domain" description="Transmembrane protein 131-like N-terminal" evidence="9">
    <location>
        <begin position="195"/>
        <end position="278"/>
    </location>
</feature>